<name>A0AAD2G436_9STRA</name>
<gene>
    <name evidence="1" type="ORF">CYCCA115_LOCUS19490</name>
</gene>
<keyword evidence="2" id="KW-1185">Reference proteome</keyword>
<organism evidence="1 2">
    <name type="scientific">Cylindrotheca closterium</name>
    <dbReference type="NCBI Taxonomy" id="2856"/>
    <lineage>
        <taxon>Eukaryota</taxon>
        <taxon>Sar</taxon>
        <taxon>Stramenopiles</taxon>
        <taxon>Ochrophyta</taxon>
        <taxon>Bacillariophyta</taxon>
        <taxon>Bacillariophyceae</taxon>
        <taxon>Bacillariophycidae</taxon>
        <taxon>Bacillariales</taxon>
        <taxon>Bacillariaceae</taxon>
        <taxon>Cylindrotheca</taxon>
    </lineage>
</organism>
<protein>
    <submittedName>
        <fullName evidence="1">Uncharacterized protein</fullName>
    </submittedName>
</protein>
<dbReference type="EMBL" id="CAKOGP040002092">
    <property type="protein sequence ID" value="CAJ1962026.1"/>
    <property type="molecule type" value="Genomic_DNA"/>
</dbReference>
<proteinExistence type="predicted"/>
<dbReference type="Proteomes" id="UP001295423">
    <property type="component" value="Unassembled WGS sequence"/>
</dbReference>
<comment type="caution">
    <text evidence="1">The sequence shown here is derived from an EMBL/GenBank/DDBJ whole genome shotgun (WGS) entry which is preliminary data.</text>
</comment>
<evidence type="ECO:0000313" key="2">
    <source>
        <dbReference type="Proteomes" id="UP001295423"/>
    </source>
</evidence>
<evidence type="ECO:0000313" key="1">
    <source>
        <dbReference type="EMBL" id="CAJ1962026.1"/>
    </source>
</evidence>
<dbReference type="AlphaFoldDB" id="A0AAD2G436"/>
<accession>A0AAD2G436</accession>
<sequence>MTTTPRRSSFEKSPSRSLWKALIPMKTTSNRRKMQKSVSFSDQLLVVPTAVCLSPGDEDTLWWTEDELEIIVTTARVKGELDVYREGIMKAQFQIREVLKEQDRLRRSGQLGSDWKPIARVSRKGSTNASRQARKNGIEFENHMLQDCGKNLKPQPAAAKCGSRCTDCARLVRSKWLRIRPLLESNRQ</sequence>
<reference evidence="1" key="1">
    <citation type="submission" date="2023-08" db="EMBL/GenBank/DDBJ databases">
        <authorList>
            <person name="Audoor S."/>
            <person name="Bilcke G."/>
        </authorList>
    </citation>
    <scope>NUCLEOTIDE SEQUENCE</scope>
</reference>